<comment type="caution">
    <text evidence="6">The sequence shown here is derived from an EMBL/GenBank/DDBJ whole genome shotgun (WGS) entry which is preliminary data.</text>
</comment>
<evidence type="ECO:0000256" key="1">
    <source>
        <dbReference type="ARBA" id="ARBA00008853"/>
    </source>
</evidence>
<sequence length="319" mass="35374">MKGKRIILSILALVVGLLSCETPTEKMTANLALKAEATTGEGAIWHPGRQTLFWVDIEGKTLYEYHTNGKAPNTWRFDKMITTVVPENNTTMIVALQDRIIRLNLNNNTRTTIIDIPDEAGNYRCNDGKCDPSGRLWIGTMGLKGQKKSATLYCLEQGKLVPKIENVTISNGIVWSTNKKYMYYNDTPTGKIARFRYNDTTGEILFDGIAVKLPKGTGAPDGMTIDKDDNLWVAQWGGYGVYCYNPYTGELLKKIEVPAPNVASCAFGGEKLDTLYITTARAGLSPEQLEKYPLSGSLFYCVPGTTGVRPNYFKNPDKQ</sequence>
<comment type="cofactor">
    <cofactor evidence="3">
        <name>Zn(2+)</name>
        <dbReference type="ChEBI" id="CHEBI:29105"/>
    </cofactor>
    <text evidence="3">Binds 1 divalent metal cation per subunit.</text>
</comment>
<dbReference type="PROSITE" id="PS51257">
    <property type="entry name" value="PROKAR_LIPOPROTEIN"/>
    <property type="match status" value="1"/>
</dbReference>
<dbReference type="Gene3D" id="2.120.10.30">
    <property type="entry name" value="TolB, C-terminal domain"/>
    <property type="match status" value="1"/>
</dbReference>
<feature type="binding site" evidence="3">
    <location>
        <position position="171"/>
    </location>
    <ligand>
        <name>a divalent metal cation</name>
        <dbReference type="ChEBI" id="CHEBI:60240"/>
    </ligand>
</feature>
<dbReference type="InterPro" id="IPR013658">
    <property type="entry name" value="SGL"/>
</dbReference>
<feature type="binding site" evidence="3">
    <location>
        <position position="126"/>
    </location>
    <ligand>
        <name>substrate</name>
    </ligand>
</feature>
<dbReference type="PANTHER" id="PTHR10907">
    <property type="entry name" value="REGUCALCIN"/>
    <property type="match status" value="1"/>
</dbReference>
<keyword evidence="3" id="KW-0479">Metal-binding</keyword>
<dbReference type="PANTHER" id="PTHR10907:SF47">
    <property type="entry name" value="REGUCALCIN"/>
    <property type="match status" value="1"/>
</dbReference>
<name>A0A9D1X9E4_9BACT</name>
<evidence type="ECO:0000256" key="3">
    <source>
        <dbReference type="PIRSR" id="PIRSR605511-2"/>
    </source>
</evidence>
<dbReference type="GO" id="GO:0019853">
    <property type="term" value="P:L-ascorbic acid biosynthetic process"/>
    <property type="evidence" value="ECO:0007669"/>
    <property type="project" value="TreeGrafter"/>
</dbReference>
<evidence type="ECO:0000256" key="2">
    <source>
        <dbReference type="PIRSR" id="PIRSR605511-1"/>
    </source>
</evidence>
<feature type="binding site" evidence="3">
    <location>
        <position position="124"/>
    </location>
    <ligand>
        <name>substrate</name>
    </ligand>
</feature>
<evidence type="ECO:0000256" key="4">
    <source>
        <dbReference type="SAM" id="SignalP"/>
    </source>
</evidence>
<evidence type="ECO:0000313" key="7">
    <source>
        <dbReference type="Proteomes" id="UP000886740"/>
    </source>
</evidence>
<feature type="domain" description="SMP-30/Gluconolactonase/LRE-like region" evidence="5">
    <location>
        <begin position="40"/>
        <end position="281"/>
    </location>
</feature>
<dbReference type="Pfam" id="PF08450">
    <property type="entry name" value="SGL"/>
    <property type="match status" value="1"/>
</dbReference>
<feature type="signal peptide" evidence="4">
    <location>
        <begin position="1"/>
        <end position="20"/>
    </location>
</feature>
<dbReference type="InterPro" id="IPR011042">
    <property type="entry name" value="6-blade_b-propeller_TolB-like"/>
</dbReference>
<proteinExistence type="inferred from homology"/>
<evidence type="ECO:0000313" key="6">
    <source>
        <dbReference type="EMBL" id="HIX74917.1"/>
    </source>
</evidence>
<dbReference type="InterPro" id="IPR005511">
    <property type="entry name" value="SMP-30"/>
</dbReference>
<organism evidence="6 7">
    <name type="scientific">Candidatus Parabacteroides intestinipullorum</name>
    <dbReference type="NCBI Taxonomy" id="2838723"/>
    <lineage>
        <taxon>Bacteria</taxon>
        <taxon>Pseudomonadati</taxon>
        <taxon>Bacteroidota</taxon>
        <taxon>Bacteroidia</taxon>
        <taxon>Bacteroidales</taxon>
        <taxon>Tannerellaceae</taxon>
        <taxon>Parabacteroides</taxon>
    </lineage>
</organism>
<dbReference type="Proteomes" id="UP000886740">
    <property type="component" value="Unassembled WGS sequence"/>
</dbReference>
<feature type="chain" id="PRO_5038810888" evidence="4">
    <location>
        <begin position="21"/>
        <end position="319"/>
    </location>
</feature>
<dbReference type="PRINTS" id="PR01790">
    <property type="entry name" value="SMP30FAMILY"/>
</dbReference>
<feature type="binding site" evidence="3">
    <location>
        <position position="41"/>
    </location>
    <ligand>
        <name>a divalent metal cation</name>
        <dbReference type="ChEBI" id="CHEBI:60240"/>
    </ligand>
</feature>
<dbReference type="AlphaFoldDB" id="A0A9D1X9E4"/>
<comment type="similarity">
    <text evidence="1">Belongs to the SMP-30/CGR1 family.</text>
</comment>
<feature type="binding site" evidence="3">
    <location>
        <position position="221"/>
    </location>
    <ligand>
        <name>a divalent metal cation</name>
        <dbReference type="ChEBI" id="CHEBI:60240"/>
    </ligand>
</feature>
<protein>
    <submittedName>
        <fullName evidence="6">SMP-30/gluconolactonase/LRE family protein</fullName>
    </submittedName>
</protein>
<dbReference type="GO" id="GO:0005509">
    <property type="term" value="F:calcium ion binding"/>
    <property type="evidence" value="ECO:0007669"/>
    <property type="project" value="TreeGrafter"/>
</dbReference>
<feature type="active site" description="Proton donor/acceptor" evidence="2">
    <location>
        <position position="221"/>
    </location>
</feature>
<dbReference type="GO" id="GO:0004341">
    <property type="term" value="F:gluconolactonase activity"/>
    <property type="evidence" value="ECO:0007669"/>
    <property type="project" value="TreeGrafter"/>
</dbReference>
<gene>
    <name evidence="6" type="ORF">H9977_07800</name>
</gene>
<dbReference type="EMBL" id="DXEL01000055">
    <property type="protein sequence ID" value="HIX74917.1"/>
    <property type="molecule type" value="Genomic_DNA"/>
</dbReference>
<keyword evidence="3" id="KW-0862">Zinc</keyword>
<keyword evidence="4" id="KW-0732">Signal</keyword>
<reference evidence="6" key="1">
    <citation type="journal article" date="2021" name="PeerJ">
        <title>Extensive microbial diversity within the chicken gut microbiome revealed by metagenomics and culture.</title>
        <authorList>
            <person name="Gilroy R."/>
            <person name="Ravi A."/>
            <person name="Getino M."/>
            <person name="Pursley I."/>
            <person name="Horton D.L."/>
            <person name="Alikhan N.F."/>
            <person name="Baker D."/>
            <person name="Gharbi K."/>
            <person name="Hall N."/>
            <person name="Watson M."/>
            <person name="Adriaenssens E.M."/>
            <person name="Foster-Nyarko E."/>
            <person name="Jarju S."/>
            <person name="Secka A."/>
            <person name="Antonio M."/>
            <person name="Oren A."/>
            <person name="Chaudhuri R.R."/>
            <person name="La Ragione R."/>
            <person name="Hildebrand F."/>
            <person name="Pallen M.J."/>
        </authorList>
    </citation>
    <scope>NUCLEOTIDE SEQUENCE</scope>
    <source>
        <strain evidence="6">ChiGjej6B6-14162</strain>
    </source>
</reference>
<evidence type="ECO:0000259" key="5">
    <source>
        <dbReference type="Pfam" id="PF08450"/>
    </source>
</evidence>
<accession>A0A9D1X9E4</accession>
<reference evidence="6" key="2">
    <citation type="submission" date="2021-04" db="EMBL/GenBank/DDBJ databases">
        <authorList>
            <person name="Gilroy R."/>
        </authorList>
    </citation>
    <scope>NUCLEOTIDE SEQUENCE</scope>
    <source>
        <strain evidence="6">ChiGjej6B6-14162</strain>
    </source>
</reference>
<dbReference type="SUPFAM" id="SSF63829">
    <property type="entry name" value="Calcium-dependent phosphotriesterase"/>
    <property type="match status" value="1"/>
</dbReference>